<evidence type="ECO:0000256" key="4">
    <source>
        <dbReference type="RuleBase" id="RU363099"/>
    </source>
</evidence>
<feature type="signal peptide" evidence="4">
    <location>
        <begin position="1"/>
        <end position="24"/>
    </location>
</feature>
<comment type="subcellular location">
    <subcellularLocation>
        <location evidence="4">Secreted</location>
        <location evidence="4">Extracellular space</location>
        <location evidence="4">Apoplast</location>
    </subcellularLocation>
</comment>
<reference evidence="5" key="1">
    <citation type="submission" date="2021-01" db="UniProtKB">
        <authorList>
            <consortium name="EnsemblPlants"/>
        </authorList>
    </citation>
    <scope>IDENTIFICATION</scope>
</reference>
<dbReference type="InterPro" id="IPR004265">
    <property type="entry name" value="Dirigent"/>
</dbReference>
<dbReference type="EnsemblPlants" id="Kaladp0031s0173.1.v1.1">
    <property type="protein sequence ID" value="Kaladp0031s0173.1.v1.1.CDS.1"/>
    <property type="gene ID" value="Kaladp0031s0173.v1.1"/>
</dbReference>
<proteinExistence type="inferred from homology"/>
<name>A0A7N0TC06_KALFE</name>
<accession>A0A7N0TC06</accession>
<evidence type="ECO:0000313" key="5">
    <source>
        <dbReference type="EnsemblPlants" id="Kaladp0031s0173.1.v1.1.CDS.1"/>
    </source>
</evidence>
<dbReference type="Pfam" id="PF03018">
    <property type="entry name" value="Dirigent"/>
    <property type="match status" value="1"/>
</dbReference>
<comment type="function">
    <text evidence="4">Dirigent proteins impart stereoselectivity on the phenoxy radical-coupling reaction, yielding optically active lignans from two molecules of coniferyl alcohol in the biosynthesis of lignans, flavonolignans, and alkaloids and thus plays a central role in plant secondary metabolism.</text>
</comment>
<keyword evidence="3 4" id="KW-0964">Secreted</keyword>
<comment type="subunit">
    <text evidence="2 4">Homodimer.</text>
</comment>
<keyword evidence="4" id="KW-0052">Apoplast</keyword>
<dbReference type="PANTHER" id="PTHR21495">
    <property type="entry name" value="NUCLEOPORIN-RELATED"/>
    <property type="match status" value="1"/>
</dbReference>
<keyword evidence="6" id="KW-1185">Reference proteome</keyword>
<dbReference type="OMA" id="INERPQM"/>
<dbReference type="Gene3D" id="2.40.480.10">
    <property type="entry name" value="Allene oxide cyclase-like"/>
    <property type="match status" value="1"/>
</dbReference>
<dbReference type="Proteomes" id="UP000594263">
    <property type="component" value="Unplaced"/>
</dbReference>
<feature type="chain" id="PRO_5029936913" description="Dirigent protein" evidence="4">
    <location>
        <begin position="25"/>
        <end position="187"/>
    </location>
</feature>
<evidence type="ECO:0000256" key="2">
    <source>
        <dbReference type="ARBA" id="ARBA00011738"/>
    </source>
</evidence>
<evidence type="ECO:0000313" key="6">
    <source>
        <dbReference type="Proteomes" id="UP000594263"/>
    </source>
</evidence>
<organism evidence="5 6">
    <name type="scientific">Kalanchoe fedtschenkoi</name>
    <name type="common">Lavender scallops</name>
    <name type="synonym">South American air plant</name>
    <dbReference type="NCBI Taxonomy" id="63787"/>
    <lineage>
        <taxon>Eukaryota</taxon>
        <taxon>Viridiplantae</taxon>
        <taxon>Streptophyta</taxon>
        <taxon>Embryophyta</taxon>
        <taxon>Tracheophyta</taxon>
        <taxon>Spermatophyta</taxon>
        <taxon>Magnoliopsida</taxon>
        <taxon>eudicotyledons</taxon>
        <taxon>Gunneridae</taxon>
        <taxon>Pentapetalae</taxon>
        <taxon>Saxifragales</taxon>
        <taxon>Crassulaceae</taxon>
        <taxon>Kalanchoe</taxon>
    </lineage>
</organism>
<comment type="similarity">
    <text evidence="1 4">Belongs to the plant dirigent protein family.</text>
</comment>
<keyword evidence="4" id="KW-0732">Signal</keyword>
<sequence length="187" mass="20795">MASLFSVSRVGILVLLIFVLLAAAAISSDASRGQKLKKTEMSFYMHDWETPTKEENVTNIIIAGKPKTKWYILTFGSLFAYDDAITTTIDRKSTELGRAHGIYVNTALDGSDLHILVSFVFTNKAYNGSTIEIQGADRLLQPTREVSVVSGTGKFRLARGWASIETVFLDIPQSNAILRWNLTVFHY</sequence>
<dbReference type="InterPro" id="IPR044859">
    <property type="entry name" value="Allene_oxi_cyc_Dirigent"/>
</dbReference>
<evidence type="ECO:0000256" key="3">
    <source>
        <dbReference type="ARBA" id="ARBA00022525"/>
    </source>
</evidence>
<dbReference type="AlphaFoldDB" id="A0A7N0TC06"/>
<protein>
    <recommendedName>
        <fullName evidence="4">Dirigent protein</fullName>
    </recommendedName>
</protein>
<evidence type="ECO:0000256" key="1">
    <source>
        <dbReference type="ARBA" id="ARBA00010746"/>
    </source>
</evidence>
<dbReference type="GO" id="GO:0009699">
    <property type="term" value="P:phenylpropanoid biosynthetic process"/>
    <property type="evidence" value="ECO:0007669"/>
    <property type="project" value="UniProtKB-ARBA"/>
</dbReference>
<dbReference type="GO" id="GO:0048046">
    <property type="term" value="C:apoplast"/>
    <property type="evidence" value="ECO:0007669"/>
    <property type="project" value="UniProtKB-SubCell"/>
</dbReference>
<dbReference type="Gramene" id="Kaladp0031s0173.1.v1.1">
    <property type="protein sequence ID" value="Kaladp0031s0173.1.v1.1.CDS.1"/>
    <property type="gene ID" value="Kaladp0031s0173.v1.1"/>
</dbReference>